<dbReference type="InterPro" id="IPR006162">
    <property type="entry name" value="Ppantetheine_attach_site"/>
</dbReference>
<dbReference type="GO" id="GO:0072330">
    <property type="term" value="P:monocarboxylic acid biosynthetic process"/>
    <property type="evidence" value="ECO:0007669"/>
    <property type="project" value="UniProtKB-ARBA"/>
</dbReference>
<dbReference type="InterPro" id="IPR000873">
    <property type="entry name" value="AMP-dep_synth/lig_dom"/>
</dbReference>
<evidence type="ECO:0000256" key="4">
    <source>
        <dbReference type="ARBA" id="ARBA00022737"/>
    </source>
</evidence>
<dbReference type="InterPro" id="IPR036736">
    <property type="entry name" value="ACP-like_sf"/>
</dbReference>
<dbReference type="GO" id="GO:0031177">
    <property type="term" value="F:phosphopantetheine binding"/>
    <property type="evidence" value="ECO:0007669"/>
    <property type="project" value="InterPro"/>
</dbReference>
<accession>A0A853BGS2</accession>
<dbReference type="EMBL" id="JACCFO010000001">
    <property type="protein sequence ID" value="NYI93924.1"/>
    <property type="molecule type" value="Genomic_DNA"/>
</dbReference>
<dbReference type="FunFam" id="1.10.1200.10:FF:000016">
    <property type="entry name" value="Non-ribosomal peptide synthase"/>
    <property type="match status" value="2"/>
</dbReference>
<keyword evidence="3" id="KW-0597">Phosphoprotein</keyword>
<dbReference type="CDD" id="cd17646">
    <property type="entry name" value="A_NRPS_AB3403-like"/>
    <property type="match status" value="1"/>
</dbReference>
<dbReference type="Gene3D" id="3.30.300.30">
    <property type="match status" value="4"/>
</dbReference>
<proteinExistence type="predicted"/>
<evidence type="ECO:0000256" key="5">
    <source>
        <dbReference type="ARBA" id="ARBA00023194"/>
    </source>
</evidence>
<dbReference type="InterPro" id="IPR001242">
    <property type="entry name" value="Condensation_dom"/>
</dbReference>
<dbReference type="FunFam" id="3.40.50.980:FF:000002">
    <property type="entry name" value="Enterobactin synthetase component F"/>
    <property type="match status" value="2"/>
</dbReference>
<dbReference type="FunFam" id="2.30.38.10:FF:000001">
    <property type="entry name" value="Non-ribosomal peptide synthetase PvdI"/>
    <property type="match status" value="4"/>
</dbReference>
<dbReference type="SUPFAM" id="SSF52777">
    <property type="entry name" value="CoA-dependent acyltransferases"/>
    <property type="match status" value="10"/>
</dbReference>
<dbReference type="NCBIfam" id="NF003417">
    <property type="entry name" value="PRK04813.1"/>
    <property type="match status" value="5"/>
</dbReference>
<dbReference type="SUPFAM" id="SSF47336">
    <property type="entry name" value="ACP-like"/>
    <property type="match status" value="4"/>
</dbReference>
<keyword evidence="2" id="KW-0596">Phosphopantetheine</keyword>
<dbReference type="GO" id="GO:0043041">
    <property type="term" value="P:amino acid activation for nonribosomal peptide biosynthetic process"/>
    <property type="evidence" value="ECO:0007669"/>
    <property type="project" value="TreeGrafter"/>
</dbReference>
<evidence type="ECO:0000313" key="9">
    <source>
        <dbReference type="Proteomes" id="UP000575985"/>
    </source>
</evidence>
<dbReference type="NCBIfam" id="TIGR01720">
    <property type="entry name" value="NRPS-para261"/>
    <property type="match status" value="1"/>
</dbReference>
<feature type="domain" description="Carrier" evidence="7">
    <location>
        <begin position="3286"/>
        <end position="3361"/>
    </location>
</feature>
<name>A0A853BGS2_9ACTN</name>
<dbReference type="RefSeq" id="WP_179765680.1">
    <property type="nucleotide sequence ID" value="NZ_JACCFO010000001.1"/>
</dbReference>
<dbReference type="Pfam" id="PF00501">
    <property type="entry name" value="AMP-binding"/>
    <property type="match status" value="5"/>
</dbReference>
<dbReference type="PROSITE" id="PS00455">
    <property type="entry name" value="AMP_BINDING"/>
    <property type="match status" value="4"/>
</dbReference>
<evidence type="ECO:0000256" key="2">
    <source>
        <dbReference type="ARBA" id="ARBA00022450"/>
    </source>
</evidence>
<feature type="domain" description="Carrier" evidence="7">
    <location>
        <begin position="4357"/>
        <end position="4431"/>
    </location>
</feature>
<dbReference type="InterPro" id="IPR020806">
    <property type="entry name" value="PKS_PP-bd"/>
</dbReference>
<comment type="cofactor">
    <cofactor evidence="1">
        <name>pantetheine 4'-phosphate</name>
        <dbReference type="ChEBI" id="CHEBI:47942"/>
    </cofactor>
</comment>
<dbReference type="GO" id="GO:0008610">
    <property type="term" value="P:lipid biosynthetic process"/>
    <property type="evidence" value="ECO:0007669"/>
    <property type="project" value="UniProtKB-ARBA"/>
</dbReference>
<dbReference type="Proteomes" id="UP000575985">
    <property type="component" value="Unassembled WGS sequence"/>
</dbReference>
<dbReference type="GO" id="GO:0003824">
    <property type="term" value="F:catalytic activity"/>
    <property type="evidence" value="ECO:0007669"/>
    <property type="project" value="InterPro"/>
</dbReference>
<organism evidence="8 9">
    <name type="scientific">Streptomonospora nanhaiensis</name>
    <dbReference type="NCBI Taxonomy" id="1323731"/>
    <lineage>
        <taxon>Bacteria</taxon>
        <taxon>Bacillati</taxon>
        <taxon>Actinomycetota</taxon>
        <taxon>Actinomycetes</taxon>
        <taxon>Streptosporangiales</taxon>
        <taxon>Nocardiopsidaceae</taxon>
        <taxon>Streptomonospora</taxon>
    </lineage>
</organism>
<feature type="domain" description="Carrier" evidence="7">
    <location>
        <begin position="1149"/>
        <end position="1224"/>
    </location>
</feature>
<dbReference type="InterPro" id="IPR042099">
    <property type="entry name" value="ANL_N_sf"/>
</dbReference>
<feature type="compositionally biased region" description="Low complexity" evidence="6">
    <location>
        <begin position="676"/>
        <end position="691"/>
    </location>
</feature>
<feature type="region of interest" description="Disordered" evidence="6">
    <location>
        <begin position="4423"/>
        <end position="4450"/>
    </location>
</feature>
<dbReference type="Pfam" id="PF13193">
    <property type="entry name" value="AMP-binding_C"/>
    <property type="match status" value="4"/>
</dbReference>
<comment type="caution">
    <text evidence="8">The sequence shown here is derived from an EMBL/GenBank/DDBJ whole genome shotgun (WGS) entry which is preliminary data.</text>
</comment>
<feature type="region of interest" description="Disordered" evidence="6">
    <location>
        <begin position="4646"/>
        <end position="4679"/>
    </location>
</feature>
<dbReference type="Gene3D" id="2.30.38.10">
    <property type="entry name" value="Luciferase, Domain 3"/>
    <property type="match status" value="3"/>
</dbReference>
<evidence type="ECO:0000313" key="8">
    <source>
        <dbReference type="EMBL" id="NYI93924.1"/>
    </source>
</evidence>
<dbReference type="SUPFAM" id="SSF56801">
    <property type="entry name" value="Acetyl-CoA synthetase-like"/>
    <property type="match status" value="4"/>
</dbReference>
<feature type="compositionally biased region" description="Gly residues" evidence="6">
    <location>
        <begin position="654"/>
        <end position="672"/>
    </location>
</feature>
<dbReference type="InterPro" id="IPR023213">
    <property type="entry name" value="CAT-like_dom_sf"/>
</dbReference>
<dbReference type="GO" id="GO:0017000">
    <property type="term" value="P:antibiotic biosynthetic process"/>
    <property type="evidence" value="ECO:0007669"/>
    <property type="project" value="UniProtKB-KW"/>
</dbReference>
<dbReference type="Gene3D" id="3.30.559.10">
    <property type="entry name" value="Chloramphenicol acetyltransferase-like domain"/>
    <property type="match status" value="5"/>
</dbReference>
<dbReference type="Gene3D" id="1.10.1200.10">
    <property type="entry name" value="ACP-like"/>
    <property type="match status" value="4"/>
</dbReference>
<keyword evidence="9" id="KW-1185">Reference proteome</keyword>
<dbReference type="PROSITE" id="PS50075">
    <property type="entry name" value="CARRIER"/>
    <property type="match status" value="4"/>
</dbReference>
<dbReference type="FunFam" id="3.40.50.980:FF:000001">
    <property type="entry name" value="Non-ribosomal peptide synthetase"/>
    <property type="match status" value="3"/>
</dbReference>
<protein>
    <submittedName>
        <fullName evidence="8">Amino acid adenylation domain-containing protein/non-ribosomal peptide synthase protein (TIGR01720 family)</fullName>
    </submittedName>
</protein>
<keyword evidence="4" id="KW-0677">Repeat</keyword>
<dbReference type="FunFam" id="3.40.50.12780:FF:000012">
    <property type="entry name" value="Non-ribosomal peptide synthetase"/>
    <property type="match status" value="3"/>
</dbReference>
<dbReference type="PANTHER" id="PTHR45527">
    <property type="entry name" value="NONRIBOSOMAL PEPTIDE SYNTHETASE"/>
    <property type="match status" value="1"/>
</dbReference>
<dbReference type="InterPro" id="IPR010071">
    <property type="entry name" value="AA_adenyl_dom"/>
</dbReference>
<dbReference type="Pfam" id="PF00668">
    <property type="entry name" value="Condensation"/>
    <property type="match status" value="5"/>
</dbReference>
<dbReference type="PROSITE" id="PS00012">
    <property type="entry name" value="PHOSPHOPANTETHEINE"/>
    <property type="match status" value="3"/>
</dbReference>
<reference evidence="8 9" key="1">
    <citation type="submission" date="2020-07" db="EMBL/GenBank/DDBJ databases">
        <title>Sequencing the genomes of 1000 actinobacteria strains.</title>
        <authorList>
            <person name="Klenk H.-P."/>
        </authorList>
    </citation>
    <scope>NUCLEOTIDE SEQUENCE [LARGE SCALE GENOMIC DNA]</scope>
    <source>
        <strain evidence="8 9">DSM 45927</strain>
    </source>
</reference>
<evidence type="ECO:0000256" key="6">
    <source>
        <dbReference type="SAM" id="MobiDB-lite"/>
    </source>
</evidence>
<dbReference type="InterPro" id="IPR045851">
    <property type="entry name" value="AMP-bd_C_sf"/>
</dbReference>
<feature type="compositionally biased region" description="Gly residues" evidence="6">
    <location>
        <begin position="734"/>
        <end position="750"/>
    </location>
</feature>
<dbReference type="FunFam" id="3.30.300.30:FF:000010">
    <property type="entry name" value="Enterobactin synthetase component F"/>
    <property type="match status" value="4"/>
</dbReference>
<dbReference type="Gene3D" id="3.30.559.30">
    <property type="entry name" value="Nonribosomal peptide synthetase, condensation domain"/>
    <property type="match status" value="5"/>
</dbReference>
<evidence type="ECO:0000256" key="3">
    <source>
        <dbReference type="ARBA" id="ARBA00022553"/>
    </source>
</evidence>
<dbReference type="Gene3D" id="3.40.50.12780">
    <property type="entry name" value="N-terminal domain of ligase-like"/>
    <property type="match status" value="1"/>
</dbReference>
<keyword evidence="5" id="KW-0045">Antibiotic biosynthesis</keyword>
<gene>
    <name evidence="8" type="ORF">HNR12_000201</name>
</gene>
<dbReference type="NCBIfam" id="TIGR01733">
    <property type="entry name" value="AA-adenyl-dom"/>
    <property type="match status" value="4"/>
</dbReference>
<evidence type="ECO:0000256" key="1">
    <source>
        <dbReference type="ARBA" id="ARBA00001957"/>
    </source>
</evidence>
<dbReference type="GO" id="GO:0005829">
    <property type="term" value="C:cytosol"/>
    <property type="evidence" value="ECO:0007669"/>
    <property type="project" value="TreeGrafter"/>
</dbReference>
<dbReference type="Gene3D" id="3.40.50.980">
    <property type="match status" value="8"/>
</dbReference>
<feature type="region of interest" description="Disordered" evidence="6">
    <location>
        <begin position="631"/>
        <end position="765"/>
    </location>
</feature>
<dbReference type="InterPro" id="IPR020845">
    <property type="entry name" value="AMP-binding_CS"/>
</dbReference>
<dbReference type="CDD" id="cd05930">
    <property type="entry name" value="A_NRPS"/>
    <property type="match status" value="1"/>
</dbReference>
<dbReference type="InterPro" id="IPR025110">
    <property type="entry name" value="AMP-bd_C"/>
</dbReference>
<dbReference type="PANTHER" id="PTHR45527:SF1">
    <property type="entry name" value="FATTY ACID SYNTHASE"/>
    <property type="match status" value="1"/>
</dbReference>
<sequence>MTEPRHDDATLALTGAQHGIWYAHQVGASGVPERPGAPDGPGAVGAAGDGRYNVGQYVELAGPLDPALLRAAVERTVAETDALRTLVEEAPAPGGTEPRQRVHPHVPWAGPVLAEADLRGAEDPRAAALAWMRREMAAPADLLRGPLYAFALLRVGAEHHLWFQRFHHIVADAYAITTLTRRVAEVYTRLTAGEEPGRRFGELREVVAEEAAYAASERRAADAAYWRGLLADRPEPALLGEAPPVPSPGVCSAAARPGAETARRLAETAERAGASWAEAVVAAFACFVHRRTGARDVVLGMPAMGRLGSAALRTPAMVVNVLPLRLGLGPADTFGEALARTSGRLRELRAHQRYRAEDIRRDLGLVGRATGLYGPMVNIKAFDYDLDFAGTPGTAHTLSEGPVDDVSLSVYRDAETGGLRFVLNANAARYSRAEAAELLEGFGRLLESLTAGGAAAVAATRLGALDTADPVAALETPAGPAAGGAADGGRGGGVADRFAEVARRCPGAVAVVAGGVSVTYADLLERVEELAARLRARLSARGARAGAEPVVAVALPRSVELVAALLAVGRAGGVYLPVDPGFPAERIAFMLADSGAVLLVTDPVLAESLPDVVDRLLVGTFGTGPAPAPDAGALAMAGGEGAEAADGRRPGPPGAGVDGTGAGFVAGAVGGEAEGDAPAAAGSGPEGDGAAVPDTAGGGRRGVSAEPGGVREPDGRTAGLGGGAHADGRRPGAPGAGREAGAGAGGGPGVGSAARGAEGGPANDPAAAWAAASVGREHGWGSPAFSAESAAYVLYTSGSTGRPKGVVVSHGALLNFLDDMAGRFPLDPGERFLAVTTVGFDISALELYLPLLAGATVVVADRDTVRDPVALGGLVASSGATVMQATPSLWQALAEEAPHALSGLRVLVGGEALPGALARELAARAAGVVNLYGPTETTIWSTTDTVPNGGGPAAAPAAPIGGPIANTRVYVLDTALRPAPPGAVGELYIAGDGVARGYLGRPGLTAGRFVADPFGPPGTRMYRTGDLVRLRQGRLHFVGRSDFQVKVRGFRIELGEIESALADQDGVAQAVAVAREDDPGRVRVVGYVRPAPGAACDPDALRTALAARLPDYMVPSAVVVLDAFPQTANGKVDRAALPAPRRRTAPDQAPASPLEARLRAVMADVLGLASIGGDDDFFALGGHSLLATRTANRVRAELGIEARVRDVFDAPTPAALAALLAGRPAARPPLTPRGPAAGPAPLSYGQERLWFVDRLHGPSAAYNVPLAFRLRGAVDADALEAALHDVVARHAVLRTVYAEDTAEGAAEGAVRSRVLAPGEVGRLLRVRDVAAADLDARLAEVLHEPFDLGADPAVRAALLRLAPDDAVLAFAFPHIATDEWSEGPFTRDLDTAYAARRAGAAPDWAPLAVDHADFAVWQRAWLGDPDDPVSPLGRGLAFWRRALAGAPAELALPADRPRPAAADSAGAAVDFHLDAGTVEALRALAAEHGATPFMALQAAVAVLLHRMGAGDDITVGTPVANRDDAAVHDTIGMFLNMLALRTDLSGDPSTAALLARVRDADVAAFAHADAPFDHVVRALDPERSPARHPLFQVMLTYQRDPDRPALLGTDAAVHPVDMRVAKLDLEFAFAERPGTEGLAGTLRYATALFDPDTARELVERLRLVLAAMTTDPGRPVGEIDVRTPAERERWAAVNTTAAPVAGPLLPKRFAAVARRCPGAVAVVAGGVSVTYGELLARVEGLAARLRACGVGPETVVAVALPRSVELVAALLAVGRAGGVYLPVDPGFPAERIAFMLADSGAVLLVTDSVLAESLPDGVERLLVDRPGTDGGRGAHAPGAGLAARPVLAAERAAYVLYTSGSTGRPKGVVVSQGALLNFVTDMGRRFPLEPGERFLAVTTVGFDISALELYLPLLAGATVVVADRDVVRDPAALAGLVGSSGATVMQATPTLWQALVEEAPQALHGLRVLVGGEALPPALARELVARAAGVVNLYGPTETTIWSTAAPVSSGTPVTIGRPVANTRLHVLDAALRPVPAGVPGDLYIAGGGVARGYLGRPGLTAVRFVADPFGPPGSRMYATGDLVRITRTGDLEFLGRSDFQVKVRGFRIELGEIESALADHPGVARAAVVVRTDDGPASARVVGYVVPAPGAACDPDALRTALAARLPDYMVPSAVVVLDAFPLTENRKIDRAALPAPEPAAERAGRAPRTPAEEAVCGVFAEVLGVPAVAADDDFFALGGHSLAAARAVNRLRALLGTGIGVRDLFEAPTPEALAVRAAAPADRRPQLRPRPLPARVPLSAEQRRLWLLNRLGGTAGTAATAAYNVPWALRIGGPLDADALEAALRDVLARHAALRTRFPVGEDGEPEQRAAAPEELPARLLHRDTGGGDLAGRVDRAARAPFDLARDLPARFTLFTAAPEDHLLLAVFHHIAVDEWSQEPFLRDLDAAYTARAAGRAPEWAPPPVGYADYALWQRDLLADPDDPGSRAHRLRAFWRRALAGLPEETALPADRPRPADGATAEGGLVRFAVDEDLARAVSRLAEDTRTTRFMVLRAAVAVLLHRMGAGTDIALGTPATSRTDAALHDAVGMYLNTLVLRTDLSGDPGFADLLARVRAADLAAFAHADLPFDDVVEAVNPPRAAGRNPLFQVMVAQQTRPAGTDRLLGLRTRLDDQAIDTAKFDLEIVFIDRPGTGRLDGAVRYSAARFDRATVEGLADRLRLLLAAAVAEPDRPVSALPLLDGAEHRRVVEEWNATARPVAGRTLPELLDAGALRSRAGAAAVLGADEEAGGALTRVEFEARVNRLARELVARGAGPESVVAVAVPRSVELVVALHAVVRAGAAYLPVDVSHPAERVAFVLADARPAVVLCDTATRAALPAAYAAAAVALDDPATAERVAGRAAAPLTDAERRAVLRPEHAAYVLYTSGSTGRPKGVVVSHRAIVNRLAWMQGAYGLTPEDRVLLKTPVTFDVSVWELFWPFAAGAGLVVAAPEGHRDPGYVAGAITRHGVTVCHFVPSMLRVFVEAPEAARCSSLRTVVASGEALAADLAAKVGEVLPNTLLANLYGPTEAAVDVTSFDVGTEGFTGPGVPIGRPVWNTRVYVLDEYLRPVPPGADGELYLAGVQLARGYAHRPGLTAGRFVADPFGAPGARMYRTGDVVRWDRDGRLVFVGRSDFQVKVRGMRVEPGEIEHALTALPEVADAVAAALPDASGGTRIVGYVVPAAGAAPDPARLRARAAAHLPDHMVPAAFAVLDALPLTANGKLDRAALPAPEAPAGGGAGRPPRGPVEELVCAVFADLLGVAEVAADDAFFALGGTSLAAARAVNTLRARLGVDLGVADLFAAPTPEALALRVAEAERARPALVGGRAQAATEDPPLSAAQRGLWAAAQVPGAEAVYNVPWTLRGRGPLDTAALGAAVRDVVARHAILRTVFPEHGGEPRQHVLAPEQAPDPLHVVHAGGRDLGDLVAEAARRPFDLRTEPAYRAVLFCSDSGDYALLHLFHHIAVDEWSQEPFLRDLDAAYTARTAGRAPEWAPPVDYADYALWQRDVLGAEDDPRGTAARQREYWRRALAGLPEETALPADRPRPAVRTGAGGVAAAHIPADLARGLARLGRERGATPFMVFASAVAVLLHRMGAGTDIALGTPATSRTDAALHDAVGMYLNTLVLRADLGGAPGFGAVVERARAAAVAAFAHADLPFDRVVEAVNPPRAAGRNPLFQVMVSHQTRPESAAGLLGGTVTGVDDRAAQAARFDLEFEFVERPGEDAVAVAVRYAADRFDPETARGLGERLVRLLAAAAAAPDRPVADLPLLAEAERARVVEEWNATARPVAEHTLPALLDRAPASARERTALLSAAGTALTRVEFEARVNRLARELVARGAGPESVVAVAVPRSVESVVALHAVVRAGAAYLPVDVAHPAERVAFVLADARPALIVCREQDASALPAEPRVPRLVLDSSEAVEALAARDPGPLTDAERMAVLRPEHAAYVLYTSGSTGRPKGVVVSHRAIVNRLAWMQGAYGLTPEDRVLLKTPVTFDVSVWELFWPFTAGAALVVAAPDGHRDPAYLARTVAEFGVSVCHFVPSMLRVFVEAPEAARCSSLRTVVASGEALAADLAAKVGEVLPNALLANLYGPTEAAVDVTSFDVGTEGFTGPGVPIGRPVWNTRVYVLDEYLRPVPPGADGELYLAGVQLARGYAHRPGLTAGRFVADPFGAPGARMYRTGDVVRWDRDGRLVFVGRSDFQVKVRGMRVEPGEIEHALAEQPGVSAAVVAARETAPQGVRLVGYVTPAPGAAEPDPAALRRALARHLPEHMVPAAVVVLPALPLSANGKLDRAALPAPDLGAAAGSGRRARDGAETVLCGLFADLLGLERVGPEDGFFALGGDSILAIRLVARARAAGLALTPADVFTEQTPERLAQAAGAAPPPGPAGAEDGDPGTGEVPLTPVMHWLRERGGPLRRFSQAMVWHTPPGADLDRLAAALQAVLDGHAMLRSRLEDDTDGRRLRAAEPGAVPAAEVLTRRAAAGLDADALRRAAAEEARAAQDLLDPEKGRMLRAVWLDRGSGQAGRLLLVVHHLAVDGVSWHILRADLAAAWADTARGRVPAPPAPRTSFARWARHLHAEAREERRTAELAQWRRIGADHGPDPLAGPGRPSAGAEPGKGGAARSLDPRRDTAATLRRLTLALPPEDTAAVLTRVPETYHAQVEDVLLTALALAAVEWRAARALPGSRADAPLRLDREGHGREQHLFPGADVSGTVGWFTTVHPARVDVAGIDPAEARAGGPAAGAALKRVKEQLRAHPGDGGIGHGLLRHLNPLTARELAADPRPPLLFNYLGRLAVARDEAAWTVAPETGALPAGIDPETPVRHPLEVNALTHDGVEGPVLTATWAWPERLFAEGDVRELAEGWFAHLRGLATHAQAPDAGGHTPSDMSLPDLDQAEIDEFEAEWRLM</sequence>
<dbReference type="GO" id="GO:0044550">
    <property type="term" value="P:secondary metabolite biosynthetic process"/>
    <property type="evidence" value="ECO:0007669"/>
    <property type="project" value="UniProtKB-ARBA"/>
</dbReference>
<evidence type="ECO:0000259" key="7">
    <source>
        <dbReference type="PROSITE" id="PS50075"/>
    </source>
</evidence>
<feature type="domain" description="Carrier" evidence="7">
    <location>
        <begin position="2208"/>
        <end position="2283"/>
    </location>
</feature>
<dbReference type="InterPro" id="IPR010060">
    <property type="entry name" value="NRPS_synth"/>
</dbReference>
<dbReference type="InterPro" id="IPR009081">
    <property type="entry name" value="PP-bd_ACP"/>
</dbReference>
<dbReference type="SMART" id="SM00823">
    <property type="entry name" value="PKS_PP"/>
    <property type="match status" value="4"/>
</dbReference>
<dbReference type="Pfam" id="PF00550">
    <property type="entry name" value="PP-binding"/>
    <property type="match status" value="4"/>
</dbReference>
<dbReference type="CDD" id="cd19540">
    <property type="entry name" value="LCL_NRPS-like"/>
    <property type="match status" value="3"/>
</dbReference>